<accession>A0ABP6SSU2</accession>
<gene>
    <name evidence="1" type="ORF">GCM10020369_10560</name>
</gene>
<proteinExistence type="predicted"/>
<name>A0ABP6SSU2_9ACTN</name>
<dbReference type="RefSeq" id="WP_345726817.1">
    <property type="nucleotide sequence ID" value="NZ_BAAAYN010000006.1"/>
</dbReference>
<protein>
    <recommendedName>
        <fullName evidence="3">Histidine kinase/HSP90-like ATPase domain-containing protein</fullName>
    </recommendedName>
</protein>
<evidence type="ECO:0008006" key="3">
    <source>
        <dbReference type="Google" id="ProtNLM"/>
    </source>
</evidence>
<organism evidence="1 2">
    <name type="scientific">Cryptosporangium minutisporangium</name>
    <dbReference type="NCBI Taxonomy" id="113569"/>
    <lineage>
        <taxon>Bacteria</taxon>
        <taxon>Bacillati</taxon>
        <taxon>Actinomycetota</taxon>
        <taxon>Actinomycetes</taxon>
        <taxon>Cryptosporangiales</taxon>
        <taxon>Cryptosporangiaceae</taxon>
        <taxon>Cryptosporangium</taxon>
    </lineage>
</organism>
<reference evidence="2" key="1">
    <citation type="journal article" date="2019" name="Int. J. Syst. Evol. Microbiol.">
        <title>The Global Catalogue of Microorganisms (GCM) 10K type strain sequencing project: providing services to taxonomists for standard genome sequencing and annotation.</title>
        <authorList>
            <consortium name="The Broad Institute Genomics Platform"/>
            <consortium name="The Broad Institute Genome Sequencing Center for Infectious Disease"/>
            <person name="Wu L."/>
            <person name="Ma J."/>
        </authorList>
    </citation>
    <scope>NUCLEOTIDE SEQUENCE [LARGE SCALE GENOMIC DNA]</scope>
    <source>
        <strain evidence="2">JCM 9458</strain>
    </source>
</reference>
<evidence type="ECO:0000313" key="2">
    <source>
        <dbReference type="Proteomes" id="UP001501676"/>
    </source>
</evidence>
<sequence length="118" mass="12071">MGSLWITLSGAVASSTAVEAVRSYVDGTLPPASAVDVTAIVAEVAEQVIGPTARGGELILSCRDGMLLIEILSDGPPPAPMNTRRSASACTWGSHRVSGGTVTWIQVPLAGVDSPDRV</sequence>
<keyword evidence="2" id="KW-1185">Reference proteome</keyword>
<comment type="caution">
    <text evidence="1">The sequence shown here is derived from an EMBL/GenBank/DDBJ whole genome shotgun (WGS) entry which is preliminary data.</text>
</comment>
<dbReference type="Proteomes" id="UP001501676">
    <property type="component" value="Unassembled WGS sequence"/>
</dbReference>
<evidence type="ECO:0000313" key="1">
    <source>
        <dbReference type="EMBL" id="GAA3383693.1"/>
    </source>
</evidence>
<dbReference type="EMBL" id="BAAAYN010000006">
    <property type="protein sequence ID" value="GAA3383693.1"/>
    <property type="molecule type" value="Genomic_DNA"/>
</dbReference>